<keyword evidence="3" id="KW-1185">Reference proteome</keyword>
<dbReference type="InterPro" id="IPR029062">
    <property type="entry name" value="Class_I_gatase-like"/>
</dbReference>
<feature type="domain" description="Putative glutamine amidotransferase" evidence="1">
    <location>
        <begin position="6"/>
        <end position="248"/>
    </location>
</feature>
<organism evidence="2 3">
    <name type="scientific">Longivirga aurantiaca</name>
    <dbReference type="NCBI Taxonomy" id="1837743"/>
    <lineage>
        <taxon>Bacteria</taxon>
        <taxon>Bacillati</taxon>
        <taxon>Actinomycetota</taxon>
        <taxon>Actinomycetes</taxon>
        <taxon>Sporichthyales</taxon>
        <taxon>Sporichthyaceae</taxon>
        <taxon>Longivirga</taxon>
    </lineage>
</organism>
<dbReference type="PANTHER" id="PTHR37947:SF1">
    <property type="entry name" value="BLL2462 PROTEIN"/>
    <property type="match status" value="1"/>
</dbReference>
<dbReference type="PANTHER" id="PTHR37947">
    <property type="entry name" value="BLL2462 PROTEIN"/>
    <property type="match status" value="1"/>
</dbReference>
<keyword evidence="2" id="KW-0315">Glutamine amidotransferase</keyword>
<accession>A0ABW1SXV1</accession>
<comment type="caution">
    <text evidence="2">The sequence shown here is derived from an EMBL/GenBank/DDBJ whole genome shotgun (WGS) entry which is preliminary data.</text>
</comment>
<gene>
    <name evidence="2" type="ORF">ACFQGU_02150</name>
</gene>
<evidence type="ECO:0000259" key="1">
    <source>
        <dbReference type="Pfam" id="PF07090"/>
    </source>
</evidence>
<evidence type="ECO:0000313" key="3">
    <source>
        <dbReference type="Proteomes" id="UP001596138"/>
    </source>
</evidence>
<evidence type="ECO:0000313" key="2">
    <source>
        <dbReference type="EMBL" id="MFC6236665.1"/>
    </source>
</evidence>
<reference evidence="3" key="1">
    <citation type="journal article" date="2019" name="Int. J. Syst. Evol. Microbiol.">
        <title>The Global Catalogue of Microorganisms (GCM) 10K type strain sequencing project: providing services to taxonomists for standard genome sequencing and annotation.</title>
        <authorList>
            <consortium name="The Broad Institute Genomics Platform"/>
            <consortium name="The Broad Institute Genome Sequencing Center for Infectious Disease"/>
            <person name="Wu L."/>
            <person name="Ma J."/>
        </authorList>
    </citation>
    <scope>NUCLEOTIDE SEQUENCE [LARGE SCALE GENOMIC DNA]</scope>
    <source>
        <strain evidence="3">CGMCC 4.7317</strain>
    </source>
</reference>
<name>A0ABW1SXV1_9ACTN</name>
<dbReference type="RefSeq" id="WP_386763947.1">
    <property type="nucleotide sequence ID" value="NZ_JBHSTI010000002.1"/>
</dbReference>
<dbReference type="Gene3D" id="3.40.50.880">
    <property type="match status" value="1"/>
</dbReference>
<dbReference type="EMBL" id="JBHSTI010000002">
    <property type="protein sequence ID" value="MFC6236665.1"/>
    <property type="molecule type" value="Genomic_DNA"/>
</dbReference>
<dbReference type="SUPFAM" id="SSF52317">
    <property type="entry name" value="Class I glutamine amidotransferase-like"/>
    <property type="match status" value="1"/>
</dbReference>
<dbReference type="CDD" id="cd03143">
    <property type="entry name" value="A4_beta-galactosidase_middle_domain"/>
    <property type="match status" value="1"/>
</dbReference>
<dbReference type="Proteomes" id="UP001596138">
    <property type="component" value="Unassembled WGS sequence"/>
</dbReference>
<dbReference type="InterPro" id="IPR010768">
    <property type="entry name" value="GATase1-like"/>
</dbReference>
<proteinExistence type="predicted"/>
<sequence length="252" mass="27524">MATGLRVLVVGESWIKHTIHMKGFDQFHNTSYEEGAGVFLDALDASGFDVTYIRAHEVSSRFPTTMEELQAFDVVVVSDVGSNTFLLCDETFLRSERAVNRLELLADYVRAGGGLVMVGGYLTFTGIDGKGRYGMSPLADVLPCTLMPTDDRVEKPQGVTPSFDDLAHPLLSAAPTPWPDLLGYNRMTPNPGTDVVARVGDDPLVVLGQVESGRSAVFTSDLAPHWAPPEFLEWSGYRPLWEALLTWTAGKS</sequence>
<protein>
    <submittedName>
        <fullName evidence="2">Glutamine amidotransferase</fullName>
    </submittedName>
</protein>
<dbReference type="Pfam" id="PF07090">
    <property type="entry name" value="GATase1_like"/>
    <property type="match status" value="1"/>
</dbReference>